<protein>
    <recommendedName>
        <fullName evidence="2">SusE outer membrane protein domain-containing protein</fullName>
    </recommendedName>
</protein>
<dbReference type="EMBL" id="VJZR01000006">
    <property type="protein sequence ID" value="TRX21035.1"/>
    <property type="molecule type" value="Genomic_DNA"/>
</dbReference>
<sequence>MKNILKITAFAFLLISFASCTDTIDPKVSPNGFTLNALNPTGPFVLSPLDGDNLLATLTWGPADSGVTTVSPKYTLEIAKAGTNFEKPIVANTPSTALTVVWQEGYINAILLANGFVPDAVADIDIRVKSVLGENTNNFVQYSNTLNMKVTPFAQLFLAFTKVGDNPANAPKTKSSSLYTSDCEGYAWLEVGTYRFYTSVGGVFQSSNPYYGDNGSGALVLNGAAINVTTAGFYLIKADISKSPTTYSLTVSEWGIYGLAKPNPTGVNRKMIYNTATKKWELTVLLNGGKPFRFRNTASTLILGAFDETKVGANYAGTVLSYNGKDIYLAGTTASTYTVTLDLNTPRGYTYTLVKQ</sequence>
<feature type="chain" id="PRO_5021882041" description="SusE outer membrane protein domain-containing protein" evidence="1">
    <location>
        <begin position="21"/>
        <end position="356"/>
    </location>
</feature>
<comment type="caution">
    <text evidence="3">The sequence shown here is derived from an EMBL/GenBank/DDBJ whole genome shotgun (WGS) entry which is preliminary data.</text>
</comment>
<organism evidence="3 4">
    <name type="scientific">Flavobacterium franklandianum</name>
    <dbReference type="NCBI Taxonomy" id="2594430"/>
    <lineage>
        <taxon>Bacteria</taxon>
        <taxon>Pseudomonadati</taxon>
        <taxon>Bacteroidota</taxon>
        <taxon>Flavobacteriia</taxon>
        <taxon>Flavobacteriales</taxon>
        <taxon>Flavobacteriaceae</taxon>
        <taxon>Flavobacterium</taxon>
    </lineage>
</organism>
<dbReference type="InterPro" id="IPR025970">
    <property type="entry name" value="SusE"/>
</dbReference>
<dbReference type="OrthoDB" id="975117at2"/>
<reference evidence="3 4" key="1">
    <citation type="submission" date="2019-07" db="EMBL/GenBank/DDBJ databases">
        <title>Novel species of Flavobacterium.</title>
        <authorList>
            <person name="Liu Q."/>
            <person name="Xin Y.-H."/>
        </authorList>
    </citation>
    <scope>NUCLEOTIDE SEQUENCE [LARGE SCALE GENOMIC DNA]</scope>
    <source>
        <strain evidence="3 4">LB3P56</strain>
    </source>
</reference>
<name>A0A553CKQ7_9FLAO</name>
<feature type="signal peptide" evidence="1">
    <location>
        <begin position="1"/>
        <end position="20"/>
    </location>
</feature>
<dbReference type="PROSITE" id="PS51257">
    <property type="entry name" value="PROKAR_LIPOPROTEIN"/>
    <property type="match status" value="1"/>
</dbReference>
<dbReference type="Pfam" id="PF14292">
    <property type="entry name" value="SusE"/>
    <property type="match status" value="1"/>
</dbReference>
<feature type="domain" description="SusE outer membrane protein" evidence="2">
    <location>
        <begin position="30"/>
        <end position="129"/>
    </location>
</feature>
<keyword evidence="1" id="KW-0732">Signal</keyword>
<evidence type="ECO:0000313" key="4">
    <source>
        <dbReference type="Proteomes" id="UP000318585"/>
    </source>
</evidence>
<dbReference type="AlphaFoldDB" id="A0A553CKQ7"/>
<dbReference type="Proteomes" id="UP000318585">
    <property type="component" value="Unassembled WGS sequence"/>
</dbReference>
<gene>
    <name evidence="3" type="ORF">FNW17_08680</name>
</gene>
<dbReference type="RefSeq" id="WP_143389653.1">
    <property type="nucleotide sequence ID" value="NZ_VJZQ01000004.1"/>
</dbReference>
<evidence type="ECO:0000313" key="3">
    <source>
        <dbReference type="EMBL" id="TRX21035.1"/>
    </source>
</evidence>
<keyword evidence="4" id="KW-1185">Reference proteome</keyword>
<evidence type="ECO:0000256" key="1">
    <source>
        <dbReference type="SAM" id="SignalP"/>
    </source>
</evidence>
<proteinExistence type="predicted"/>
<evidence type="ECO:0000259" key="2">
    <source>
        <dbReference type="Pfam" id="PF14292"/>
    </source>
</evidence>
<accession>A0A553CKQ7</accession>